<comment type="caution">
    <text evidence="3">The sequence shown here is derived from an EMBL/GenBank/DDBJ whole genome shotgun (WGS) entry which is preliminary data.</text>
</comment>
<dbReference type="InterPro" id="IPR011042">
    <property type="entry name" value="6-blade_b-propeller_TolB-like"/>
</dbReference>
<proteinExistence type="predicted"/>
<keyword evidence="1" id="KW-0732">Signal</keyword>
<dbReference type="SUPFAM" id="SSF75011">
    <property type="entry name" value="3-carboxy-cis,cis-mucoante lactonizing enzyme"/>
    <property type="match status" value="1"/>
</dbReference>
<dbReference type="Pfam" id="PF18962">
    <property type="entry name" value="Por_Secre_tail"/>
    <property type="match status" value="1"/>
</dbReference>
<feature type="domain" description="Secretion system C-terminal sorting" evidence="2">
    <location>
        <begin position="447"/>
        <end position="519"/>
    </location>
</feature>
<dbReference type="Proteomes" id="UP000772618">
    <property type="component" value="Unassembled WGS sequence"/>
</dbReference>
<keyword evidence="4" id="KW-1185">Reference proteome</keyword>
<name>A0ABS5VZP1_9BACT</name>
<organism evidence="3 4">
    <name type="scientific">Chryseosolibacter indicus</name>
    <dbReference type="NCBI Taxonomy" id="2782351"/>
    <lineage>
        <taxon>Bacteria</taxon>
        <taxon>Pseudomonadati</taxon>
        <taxon>Bacteroidota</taxon>
        <taxon>Cytophagia</taxon>
        <taxon>Cytophagales</taxon>
        <taxon>Chryseotaleaceae</taxon>
        <taxon>Chryseosolibacter</taxon>
    </lineage>
</organism>
<dbReference type="EMBL" id="JAHESD010000107">
    <property type="protein sequence ID" value="MBT1706394.1"/>
    <property type="molecule type" value="Genomic_DNA"/>
</dbReference>
<feature type="signal peptide" evidence="1">
    <location>
        <begin position="1"/>
        <end position="22"/>
    </location>
</feature>
<evidence type="ECO:0000313" key="4">
    <source>
        <dbReference type="Proteomes" id="UP000772618"/>
    </source>
</evidence>
<dbReference type="RefSeq" id="WP_254157685.1">
    <property type="nucleotide sequence ID" value="NZ_JAHESD010000107.1"/>
</dbReference>
<evidence type="ECO:0000259" key="2">
    <source>
        <dbReference type="Pfam" id="PF18962"/>
    </source>
</evidence>
<dbReference type="NCBIfam" id="TIGR04183">
    <property type="entry name" value="Por_Secre_tail"/>
    <property type="match status" value="1"/>
</dbReference>
<dbReference type="InterPro" id="IPR011659">
    <property type="entry name" value="WD40"/>
</dbReference>
<evidence type="ECO:0000313" key="3">
    <source>
        <dbReference type="EMBL" id="MBT1706394.1"/>
    </source>
</evidence>
<gene>
    <name evidence="3" type="ORF">KK060_24160</name>
</gene>
<dbReference type="Gene3D" id="2.120.10.30">
    <property type="entry name" value="TolB, C-terminal domain"/>
    <property type="match status" value="1"/>
</dbReference>
<reference evidence="3 4" key="1">
    <citation type="submission" date="2021-05" db="EMBL/GenBank/DDBJ databases">
        <title>A Polyphasic approach of four new species of the genus Ohtaekwangia: Ohtaekwangia histidinii sp. nov., Ohtaekwangia cretensis sp. nov., Ohtaekwangia indiensis sp. nov., Ohtaekwangia reichenbachii sp. nov. from diverse environment.</title>
        <authorList>
            <person name="Octaviana S."/>
        </authorList>
    </citation>
    <scope>NUCLEOTIDE SEQUENCE [LARGE SCALE GENOMIC DNA]</scope>
    <source>
        <strain evidence="3 4">PWU20</strain>
    </source>
</reference>
<sequence>MVKNVGFSFLFFCLLMASHSFAQKEATNWYFGLHCGLRFDSREPDPVNNGSTMADGGTAVMSDRITGELLFYTDGRNFWNRKHEMMQNDHTLPSNCFSRMTQPAIIIPSMSNPNQYHVFCIRPYPEDAPPSNVYNCLNAPVMKNLADDDSGLALLYYLIDMTLDVGMGNVVNDQSNKLVQYNVTEKLTAVPHANGTGHWIITHGWRNNSFFAHHLSQANIVETVTTTIGSVHGGYGAIYFRDEVRGELKASPNGRKIAAAIFSEERPFDLFDFDASNGTLSNYINLGNIAGQFGISFSPDNSKLYVTSDSRATDTRFLDIILQYDLSSGDPGIIAASGKSIVVNNPKTNLPPSGIMDGWSYAEKGMALAPDGRLYISSNDPSVDSGEDDILVVINRPNEPGFDADIRSKKFAFGNGKTAIGLPNFMQSYFNGIQSSAVCNQASALVVFPNPTSGSITINVQDDCDASYSIDVINAIGQQVYAFTGNITSGDSLDLSFLPGGIYFLIVGKPGFKTVKKVIKL</sequence>
<accession>A0ABS5VZP1</accession>
<protein>
    <submittedName>
        <fullName evidence="3">T9SS type A sorting domain-containing protein</fullName>
    </submittedName>
</protein>
<evidence type="ECO:0000256" key="1">
    <source>
        <dbReference type="SAM" id="SignalP"/>
    </source>
</evidence>
<dbReference type="Pfam" id="PF07676">
    <property type="entry name" value="PD40"/>
    <property type="match status" value="1"/>
</dbReference>
<dbReference type="InterPro" id="IPR026444">
    <property type="entry name" value="Secre_tail"/>
</dbReference>
<feature type="chain" id="PRO_5047173042" evidence="1">
    <location>
        <begin position="23"/>
        <end position="521"/>
    </location>
</feature>